<proteinExistence type="predicted"/>
<gene>
    <name evidence="2" type="ORF">RFI_27367</name>
</gene>
<organism evidence="2 3">
    <name type="scientific">Reticulomyxa filosa</name>
    <dbReference type="NCBI Taxonomy" id="46433"/>
    <lineage>
        <taxon>Eukaryota</taxon>
        <taxon>Sar</taxon>
        <taxon>Rhizaria</taxon>
        <taxon>Retaria</taxon>
        <taxon>Foraminifera</taxon>
        <taxon>Monothalamids</taxon>
        <taxon>Reticulomyxidae</taxon>
        <taxon>Reticulomyxa</taxon>
    </lineage>
</organism>
<dbReference type="EMBL" id="ASPP01023728">
    <property type="protein sequence ID" value="ETO10011.1"/>
    <property type="molecule type" value="Genomic_DNA"/>
</dbReference>
<dbReference type="OrthoDB" id="738517at2759"/>
<dbReference type="Pfam" id="PF00485">
    <property type="entry name" value="PRK"/>
    <property type="match status" value="1"/>
</dbReference>
<dbReference type="InterPro" id="IPR027417">
    <property type="entry name" value="P-loop_NTPase"/>
</dbReference>
<protein>
    <recommendedName>
        <fullName evidence="1">Phosphoribulokinase/uridine kinase domain-containing protein</fullName>
    </recommendedName>
</protein>
<sequence length="289" mass="32843">MNSKETLKLDLCGIEETVHVNWASIEQLPVTEFVKQCRKMERSVVIGICGPAGSGKTLLSKLLSHYLNVGCKINTLTFSVDGYHYSNEYLSAQGIKHQKGLPISMNGAALYDDLYVLKHKFLENVQDSSKSQSANIDLKSLHTDGHYYYLPIYDRTIHDTIKKGISIRPTEKFQVIIVEGLYLLHWPKVRQLLDFCVYCVVDHIDTLKDRLVQRKCKCGIQKDQAVKHFETIDLNTFQIVESSKRFAQLLVKTSTSTTNNNSHTSKTDTSLITYETVPFSEYNILSAKL</sequence>
<name>X6M8N8_RETFI</name>
<evidence type="ECO:0000259" key="1">
    <source>
        <dbReference type="Pfam" id="PF00485"/>
    </source>
</evidence>
<evidence type="ECO:0000313" key="2">
    <source>
        <dbReference type="EMBL" id="ETO10011.1"/>
    </source>
</evidence>
<accession>X6M8N8</accession>
<dbReference type="Proteomes" id="UP000023152">
    <property type="component" value="Unassembled WGS sequence"/>
</dbReference>
<evidence type="ECO:0000313" key="3">
    <source>
        <dbReference type="Proteomes" id="UP000023152"/>
    </source>
</evidence>
<dbReference type="PANTHER" id="PTHR10285">
    <property type="entry name" value="URIDINE KINASE"/>
    <property type="match status" value="1"/>
</dbReference>
<dbReference type="AlphaFoldDB" id="X6M8N8"/>
<dbReference type="GO" id="GO:0016301">
    <property type="term" value="F:kinase activity"/>
    <property type="evidence" value="ECO:0007669"/>
    <property type="project" value="InterPro"/>
</dbReference>
<dbReference type="GO" id="GO:0005524">
    <property type="term" value="F:ATP binding"/>
    <property type="evidence" value="ECO:0007669"/>
    <property type="project" value="InterPro"/>
</dbReference>
<dbReference type="Gene3D" id="3.40.50.300">
    <property type="entry name" value="P-loop containing nucleotide triphosphate hydrolases"/>
    <property type="match status" value="1"/>
</dbReference>
<dbReference type="InterPro" id="IPR006083">
    <property type="entry name" value="PRK/URK"/>
</dbReference>
<reference evidence="2 3" key="1">
    <citation type="journal article" date="2013" name="Curr. Biol.">
        <title>The Genome of the Foraminiferan Reticulomyxa filosa.</title>
        <authorList>
            <person name="Glockner G."/>
            <person name="Hulsmann N."/>
            <person name="Schleicher M."/>
            <person name="Noegel A.A."/>
            <person name="Eichinger L."/>
            <person name="Gallinger C."/>
            <person name="Pawlowski J."/>
            <person name="Sierra R."/>
            <person name="Euteneuer U."/>
            <person name="Pillet L."/>
            <person name="Moustafa A."/>
            <person name="Platzer M."/>
            <person name="Groth M."/>
            <person name="Szafranski K."/>
            <person name="Schliwa M."/>
        </authorList>
    </citation>
    <scope>NUCLEOTIDE SEQUENCE [LARGE SCALE GENOMIC DNA]</scope>
</reference>
<keyword evidence="3" id="KW-1185">Reference proteome</keyword>
<feature type="domain" description="Phosphoribulokinase/uridine kinase" evidence="1">
    <location>
        <begin position="45"/>
        <end position="211"/>
    </location>
</feature>
<dbReference type="SUPFAM" id="SSF52540">
    <property type="entry name" value="P-loop containing nucleoside triphosphate hydrolases"/>
    <property type="match status" value="1"/>
</dbReference>
<comment type="caution">
    <text evidence="2">The sequence shown here is derived from an EMBL/GenBank/DDBJ whole genome shotgun (WGS) entry which is preliminary data.</text>
</comment>
<dbReference type="OMA" id="ASSIQCV"/>